<accession>A0A7J6K5Q7</accession>
<protein>
    <submittedName>
        <fullName evidence="1">Uncharacterized protein</fullName>
    </submittedName>
</protein>
<evidence type="ECO:0000313" key="2">
    <source>
        <dbReference type="Proteomes" id="UP000557509"/>
    </source>
</evidence>
<evidence type="ECO:0000313" key="1">
    <source>
        <dbReference type="EMBL" id="KAF4641821.1"/>
    </source>
</evidence>
<keyword evidence="2" id="KW-1185">Reference proteome</keyword>
<organism evidence="1 2">
    <name type="scientific">Toxoplasma gondii</name>
    <dbReference type="NCBI Taxonomy" id="5811"/>
    <lineage>
        <taxon>Eukaryota</taxon>
        <taxon>Sar</taxon>
        <taxon>Alveolata</taxon>
        <taxon>Apicomplexa</taxon>
        <taxon>Conoidasida</taxon>
        <taxon>Coccidia</taxon>
        <taxon>Eucoccidiorida</taxon>
        <taxon>Eimeriorina</taxon>
        <taxon>Sarcocystidae</taxon>
        <taxon>Toxoplasma</taxon>
    </lineage>
</organism>
<name>A0A7J6K5Q7_TOXGO</name>
<dbReference type="AlphaFoldDB" id="A0A7J6K5Q7"/>
<gene>
    <name evidence="1" type="ORF">TGRH88_076330</name>
</gene>
<dbReference type="EMBL" id="JAAUHK010000194">
    <property type="protein sequence ID" value="KAF4641821.1"/>
    <property type="molecule type" value="Genomic_DNA"/>
</dbReference>
<dbReference type="VEuPathDB" id="ToxoDB:TGME49_232200"/>
<reference evidence="1 2" key="1">
    <citation type="submission" date="2020-03" db="EMBL/GenBank/DDBJ databases">
        <title>Genome sequence of Toxoplasma gondii RH-88 strain.</title>
        <authorList>
            <person name="Lorenzi H.A."/>
            <person name="Venepally P."/>
            <person name="Rozenberg A."/>
            <person name="Sibley D."/>
        </authorList>
    </citation>
    <scope>NUCLEOTIDE SEQUENCE [LARGE SCALE GENOMIC DNA]</scope>
    <source>
        <strain evidence="1 2">RH-88</strain>
    </source>
</reference>
<proteinExistence type="predicted"/>
<sequence length="289" mass="32473">MIHKRLNELVQQPATTGTGAEDDTFRLSCLEALDANPKRTENHEIIRTFFERAISMCIKPIIVPCVTAGVPLLDRKVKLDIQKILGVAKIQADFRVTLTHCAVRVFTELLYSQSNWRDPRDVHKWFVRPALMELLTSFVDETTCNTCFGNLILVSAACAALDCTEQATKRTVKPDNLVMALDILSFAVRKMHPKCFDHTETEQLRSAALSATGVQMKRLLNDRSCKPIVKAQITGIELALEHLTSQSSILALQNDVESKTSRTRFLRTLSGFWKVRMPLALQRISSTSC</sequence>
<comment type="caution">
    <text evidence="1">The sequence shown here is derived from an EMBL/GenBank/DDBJ whole genome shotgun (WGS) entry which is preliminary data.</text>
</comment>
<dbReference type="Proteomes" id="UP000557509">
    <property type="component" value="Unassembled WGS sequence"/>
</dbReference>